<dbReference type="Pfam" id="PF03466">
    <property type="entry name" value="LysR_substrate"/>
    <property type="match status" value="1"/>
</dbReference>
<evidence type="ECO:0000256" key="1">
    <source>
        <dbReference type="ARBA" id="ARBA00009437"/>
    </source>
</evidence>
<dbReference type="PANTHER" id="PTHR30537:SF5">
    <property type="entry name" value="HTH-TYPE TRANSCRIPTIONAL ACTIVATOR TTDR-RELATED"/>
    <property type="match status" value="1"/>
</dbReference>
<dbReference type="InterPro" id="IPR058163">
    <property type="entry name" value="LysR-type_TF_proteobact-type"/>
</dbReference>
<organism evidence="6 7">
    <name type="scientific">Litoreibacter roseus</name>
    <dbReference type="NCBI Taxonomy" id="2601869"/>
    <lineage>
        <taxon>Bacteria</taxon>
        <taxon>Pseudomonadati</taxon>
        <taxon>Pseudomonadota</taxon>
        <taxon>Alphaproteobacteria</taxon>
        <taxon>Rhodobacterales</taxon>
        <taxon>Roseobacteraceae</taxon>
        <taxon>Litoreibacter</taxon>
    </lineage>
</organism>
<dbReference type="GO" id="GO:0043565">
    <property type="term" value="F:sequence-specific DNA binding"/>
    <property type="evidence" value="ECO:0007669"/>
    <property type="project" value="TreeGrafter"/>
</dbReference>
<comment type="similarity">
    <text evidence="1">Belongs to the LysR transcriptional regulatory family.</text>
</comment>
<comment type="caution">
    <text evidence="6">The sequence shown here is derived from an EMBL/GenBank/DDBJ whole genome shotgun (WGS) entry which is preliminary data.</text>
</comment>
<dbReference type="PANTHER" id="PTHR30537">
    <property type="entry name" value="HTH-TYPE TRANSCRIPTIONAL REGULATOR"/>
    <property type="match status" value="1"/>
</dbReference>
<evidence type="ECO:0000313" key="6">
    <source>
        <dbReference type="EMBL" id="GFE65732.1"/>
    </source>
</evidence>
<dbReference type="AlphaFoldDB" id="A0A6N6JKK0"/>
<dbReference type="EMBL" id="BLJE01000003">
    <property type="protein sequence ID" value="GFE65732.1"/>
    <property type="molecule type" value="Genomic_DNA"/>
</dbReference>
<dbReference type="InterPro" id="IPR005119">
    <property type="entry name" value="LysR_subst-bd"/>
</dbReference>
<dbReference type="Pfam" id="PF00126">
    <property type="entry name" value="HTH_1"/>
    <property type="match status" value="1"/>
</dbReference>
<evidence type="ECO:0000256" key="3">
    <source>
        <dbReference type="ARBA" id="ARBA00023125"/>
    </source>
</evidence>
<dbReference type="Gene3D" id="3.40.190.290">
    <property type="match status" value="1"/>
</dbReference>
<protein>
    <submittedName>
        <fullName evidence="6">LysR family transcriptional regulator</fullName>
    </submittedName>
</protein>
<dbReference type="PROSITE" id="PS50931">
    <property type="entry name" value="HTH_LYSR"/>
    <property type="match status" value="1"/>
</dbReference>
<keyword evidence="7" id="KW-1185">Reference proteome</keyword>
<dbReference type="SUPFAM" id="SSF53850">
    <property type="entry name" value="Periplasmic binding protein-like II"/>
    <property type="match status" value="1"/>
</dbReference>
<name>A0A6N6JKK0_9RHOB</name>
<feature type="domain" description="HTH lysR-type" evidence="5">
    <location>
        <begin position="1"/>
        <end position="58"/>
    </location>
</feature>
<keyword evidence="3" id="KW-0238">DNA-binding</keyword>
<dbReference type="GO" id="GO:0003700">
    <property type="term" value="F:DNA-binding transcription factor activity"/>
    <property type="evidence" value="ECO:0007669"/>
    <property type="project" value="InterPro"/>
</dbReference>
<dbReference type="CDD" id="cd08422">
    <property type="entry name" value="PBP2_CrgA_like"/>
    <property type="match status" value="1"/>
</dbReference>
<dbReference type="OrthoDB" id="9786526at2"/>
<evidence type="ECO:0000313" key="7">
    <source>
        <dbReference type="Proteomes" id="UP000436822"/>
    </source>
</evidence>
<evidence type="ECO:0000256" key="2">
    <source>
        <dbReference type="ARBA" id="ARBA00023015"/>
    </source>
</evidence>
<dbReference type="Proteomes" id="UP000436822">
    <property type="component" value="Unassembled WGS sequence"/>
</dbReference>
<sequence length="302" mass="32632">MTRIAETAFLKTVDLGSIRAAARVLGQDPTGLSRRITALEQRLGAKLLDRAGGVTRPTARGQAYAERLRAILDQFDALEAEVSGENVTPTGILRVTAAIDFGQEFLARWLMEFRRMHPGLDVDLILASGFVDFGANNIDVAIRAGALPDSSLVARKLADLPRVLVASPDYLARRGIPETPADLEDHEFVLFSDRNRSEPLTLIGPDGQSVRVRRARGIAINAVRSAVAAVVAGQGIHVGPLWAFADQLDRGTVKHILPDFTKPALPLYAVRQPSTVVPARTAHFIDFVSEKVKGVPGLTVKP</sequence>
<evidence type="ECO:0000256" key="4">
    <source>
        <dbReference type="ARBA" id="ARBA00023163"/>
    </source>
</evidence>
<evidence type="ECO:0000259" key="5">
    <source>
        <dbReference type="PROSITE" id="PS50931"/>
    </source>
</evidence>
<dbReference type="GO" id="GO:0006351">
    <property type="term" value="P:DNA-templated transcription"/>
    <property type="evidence" value="ECO:0007669"/>
    <property type="project" value="TreeGrafter"/>
</dbReference>
<gene>
    <name evidence="6" type="ORF">KIN_28060</name>
</gene>
<dbReference type="InterPro" id="IPR036390">
    <property type="entry name" value="WH_DNA-bd_sf"/>
</dbReference>
<keyword evidence="2" id="KW-0805">Transcription regulation</keyword>
<reference evidence="6 7" key="1">
    <citation type="submission" date="2019-12" db="EMBL/GenBank/DDBJ databases">
        <title>Litoreibacter badius sp. nov., a novel bacteriochlorophyll a-containing bacterium in the genus Litoreibacter.</title>
        <authorList>
            <person name="Kanamuro M."/>
            <person name="Takabe Y."/>
            <person name="Mori K."/>
            <person name="Takaichi S."/>
            <person name="Hanada S."/>
        </authorList>
    </citation>
    <scope>NUCLEOTIDE SEQUENCE [LARGE SCALE GENOMIC DNA]</scope>
    <source>
        <strain evidence="6 7">K6</strain>
    </source>
</reference>
<dbReference type="InterPro" id="IPR000847">
    <property type="entry name" value="LysR_HTH_N"/>
</dbReference>
<dbReference type="SUPFAM" id="SSF46785">
    <property type="entry name" value="Winged helix' DNA-binding domain"/>
    <property type="match status" value="1"/>
</dbReference>
<dbReference type="InterPro" id="IPR036388">
    <property type="entry name" value="WH-like_DNA-bd_sf"/>
</dbReference>
<keyword evidence="4" id="KW-0804">Transcription</keyword>
<accession>A0A6N6JKK0</accession>
<dbReference type="Gene3D" id="1.10.10.10">
    <property type="entry name" value="Winged helix-like DNA-binding domain superfamily/Winged helix DNA-binding domain"/>
    <property type="match status" value="1"/>
</dbReference>
<dbReference type="RefSeq" id="WP_159808137.1">
    <property type="nucleotide sequence ID" value="NZ_BLJE01000003.1"/>
</dbReference>
<proteinExistence type="inferred from homology"/>